<reference evidence="2" key="1">
    <citation type="journal article" date="2017" name="Nat. Ecol. Evol.">
        <title>Genome expansion and lineage-specific genetic innovations in the forest pathogenic fungi Armillaria.</title>
        <authorList>
            <person name="Sipos G."/>
            <person name="Prasanna A.N."/>
            <person name="Walter M.C."/>
            <person name="O'Connor E."/>
            <person name="Balint B."/>
            <person name="Krizsan K."/>
            <person name="Kiss B."/>
            <person name="Hess J."/>
            <person name="Varga T."/>
            <person name="Slot J."/>
            <person name="Riley R."/>
            <person name="Boka B."/>
            <person name="Rigling D."/>
            <person name="Barry K."/>
            <person name="Lee J."/>
            <person name="Mihaltcheva S."/>
            <person name="LaButti K."/>
            <person name="Lipzen A."/>
            <person name="Waldron R."/>
            <person name="Moloney N.M."/>
            <person name="Sperisen C."/>
            <person name="Kredics L."/>
            <person name="Vagvoelgyi C."/>
            <person name="Patrignani A."/>
            <person name="Fitzpatrick D."/>
            <person name="Nagy I."/>
            <person name="Doyle S."/>
            <person name="Anderson J.B."/>
            <person name="Grigoriev I.V."/>
            <person name="Gueldener U."/>
            <person name="Muensterkoetter M."/>
            <person name="Nagy L.G."/>
        </authorList>
    </citation>
    <scope>NUCLEOTIDE SEQUENCE [LARGE SCALE GENOMIC DNA]</scope>
    <source>
        <strain evidence="2">Ar21-2</strain>
    </source>
</reference>
<evidence type="ECO:0000313" key="2">
    <source>
        <dbReference type="Proteomes" id="UP000217790"/>
    </source>
</evidence>
<name>A0A2H3CHU9_ARMGA</name>
<protein>
    <submittedName>
        <fullName evidence="1">Uncharacterized protein</fullName>
    </submittedName>
</protein>
<sequence length="161" mass="17478">MIQMPDLQQCSGMPHSYLKDALDCGDTHLASPAEACHAPAGDSITSECFVPGFFLVSIPASVFGACVSVVDAYLAARPSDIAFDFRCDNPYRKIQVSQRFGPQCNSSACTGQPVCRRSSSPLVYRYWRSLSGKLERAPGNRSPLKRLFLIVSGCRPSPTPT</sequence>
<evidence type="ECO:0000313" key="1">
    <source>
        <dbReference type="EMBL" id="PBK80934.1"/>
    </source>
</evidence>
<dbReference type="AlphaFoldDB" id="A0A2H3CHU9"/>
<accession>A0A2H3CHU9</accession>
<dbReference type="EMBL" id="KZ293738">
    <property type="protein sequence ID" value="PBK80934.1"/>
    <property type="molecule type" value="Genomic_DNA"/>
</dbReference>
<dbReference type="Proteomes" id="UP000217790">
    <property type="component" value="Unassembled WGS sequence"/>
</dbReference>
<organism evidence="1 2">
    <name type="scientific">Armillaria gallica</name>
    <name type="common">Bulbous honey fungus</name>
    <name type="synonym">Armillaria bulbosa</name>
    <dbReference type="NCBI Taxonomy" id="47427"/>
    <lineage>
        <taxon>Eukaryota</taxon>
        <taxon>Fungi</taxon>
        <taxon>Dikarya</taxon>
        <taxon>Basidiomycota</taxon>
        <taxon>Agaricomycotina</taxon>
        <taxon>Agaricomycetes</taxon>
        <taxon>Agaricomycetidae</taxon>
        <taxon>Agaricales</taxon>
        <taxon>Marasmiineae</taxon>
        <taxon>Physalacriaceae</taxon>
        <taxon>Armillaria</taxon>
    </lineage>
</organism>
<dbReference type="InParanoid" id="A0A2H3CHU9"/>
<keyword evidence="2" id="KW-1185">Reference proteome</keyword>
<proteinExistence type="predicted"/>
<gene>
    <name evidence="1" type="ORF">ARMGADRAFT_819079</name>
</gene>